<dbReference type="GO" id="GO:0051213">
    <property type="term" value="F:dioxygenase activity"/>
    <property type="evidence" value="ECO:0007669"/>
    <property type="project" value="UniProtKB-KW"/>
</dbReference>
<keyword evidence="11" id="KW-1185">Reference proteome</keyword>
<evidence type="ECO:0000256" key="3">
    <source>
        <dbReference type="ARBA" id="ARBA00022763"/>
    </source>
</evidence>
<dbReference type="InterPro" id="IPR027450">
    <property type="entry name" value="AlkB-like"/>
</dbReference>
<dbReference type="PANTHER" id="PTHR31212">
    <property type="entry name" value="ALPHA-KETOGLUTARATE-DEPENDENT DIOXYGENASE ALKB HOMOLOG 3"/>
    <property type="match status" value="1"/>
</dbReference>
<evidence type="ECO:0000313" key="10">
    <source>
        <dbReference type="EMBL" id="EAR29681.1"/>
    </source>
</evidence>
<dbReference type="GO" id="GO:0046872">
    <property type="term" value="F:metal ion binding"/>
    <property type="evidence" value="ECO:0007669"/>
    <property type="project" value="UniProtKB-KW"/>
</dbReference>
<name>A4C6S7_9GAMM</name>
<evidence type="ECO:0000256" key="7">
    <source>
        <dbReference type="ARBA" id="ARBA00023004"/>
    </source>
</evidence>
<dbReference type="GO" id="GO:0032451">
    <property type="term" value="F:demethylase activity"/>
    <property type="evidence" value="ECO:0007669"/>
    <property type="project" value="UniProtKB-ARBA"/>
</dbReference>
<comment type="cofactor">
    <cofactor evidence="1">
        <name>Fe(2+)</name>
        <dbReference type="ChEBI" id="CHEBI:29033"/>
    </cofactor>
</comment>
<dbReference type="InterPro" id="IPR032854">
    <property type="entry name" value="ALKBH3"/>
</dbReference>
<reference evidence="10 11" key="1">
    <citation type="submission" date="2006-02" db="EMBL/GenBank/DDBJ databases">
        <authorList>
            <person name="Moran M.A."/>
            <person name="Kjelleberg S."/>
            <person name="Egan S."/>
            <person name="Saunders N."/>
            <person name="Thomas T."/>
            <person name="Ferriera S."/>
            <person name="Johnson J."/>
            <person name="Kravitz S."/>
            <person name="Halpern A."/>
            <person name="Remington K."/>
            <person name="Beeson K."/>
            <person name="Tran B."/>
            <person name="Rogers Y.-H."/>
            <person name="Friedman R."/>
            <person name="Venter J.C."/>
        </authorList>
    </citation>
    <scope>NUCLEOTIDE SEQUENCE [LARGE SCALE GENOMIC DNA]</scope>
    <source>
        <strain evidence="10 11">D2</strain>
    </source>
</reference>
<evidence type="ECO:0000256" key="5">
    <source>
        <dbReference type="ARBA" id="ARBA00022964"/>
    </source>
</evidence>
<evidence type="ECO:0000259" key="9">
    <source>
        <dbReference type="PROSITE" id="PS51471"/>
    </source>
</evidence>
<dbReference type="PROSITE" id="PS51471">
    <property type="entry name" value="FE2OG_OXY"/>
    <property type="match status" value="1"/>
</dbReference>
<evidence type="ECO:0000256" key="2">
    <source>
        <dbReference type="ARBA" id="ARBA00022723"/>
    </source>
</evidence>
<keyword evidence="3" id="KW-0227">DNA damage</keyword>
<sequence>MQSVTDFTMPLFNTKVKSLPNGFICHQNTISSVKADALYHYLLDECAWQQPKIVIYGKTVSIPRLQCYIADEGLEYQYSGLTMAPEPWSAVLLAIKNRLSHTFGVPFNALLVNWYRDGQDSMGWHSDDEPELGREPCIASLSLGASRLFKMRQKQTLQVYNLQLQSGDCLLMSGRSQLDFQHSLPKQPSVKQGRINLTFRYVLPHHVR</sequence>
<evidence type="ECO:0000256" key="1">
    <source>
        <dbReference type="ARBA" id="ARBA00001954"/>
    </source>
</evidence>
<keyword evidence="7" id="KW-0408">Iron</keyword>
<dbReference type="Gene3D" id="2.60.120.590">
    <property type="entry name" value="Alpha-ketoglutarate-dependent dioxygenase AlkB-like"/>
    <property type="match status" value="1"/>
</dbReference>
<gene>
    <name evidence="10" type="ORF">PTD2_12714</name>
</gene>
<dbReference type="Pfam" id="PF13532">
    <property type="entry name" value="2OG-FeII_Oxy_2"/>
    <property type="match status" value="1"/>
</dbReference>
<evidence type="ECO:0000256" key="8">
    <source>
        <dbReference type="ARBA" id="ARBA00023204"/>
    </source>
</evidence>
<dbReference type="InterPro" id="IPR005123">
    <property type="entry name" value="Oxoglu/Fe-dep_dioxygenase_dom"/>
</dbReference>
<comment type="caution">
    <text evidence="10">The sequence shown here is derived from an EMBL/GenBank/DDBJ whole genome shotgun (WGS) entry which is preliminary data.</text>
</comment>
<keyword evidence="5" id="KW-0223">Dioxygenase</keyword>
<evidence type="ECO:0000256" key="6">
    <source>
        <dbReference type="ARBA" id="ARBA00023002"/>
    </source>
</evidence>
<feature type="domain" description="Fe2OG dioxygenase" evidence="9">
    <location>
        <begin position="106"/>
        <end position="203"/>
    </location>
</feature>
<dbReference type="PANTHER" id="PTHR31212:SF4">
    <property type="entry name" value="ALPHA-KETOGLUTARATE-DEPENDENT DIOXYGENASE ALKB HOMOLOG 3"/>
    <property type="match status" value="1"/>
</dbReference>
<evidence type="ECO:0000256" key="4">
    <source>
        <dbReference type="ARBA" id="ARBA00022842"/>
    </source>
</evidence>
<keyword evidence="2" id="KW-0479">Metal-binding</keyword>
<proteinExistence type="predicted"/>
<dbReference type="InterPro" id="IPR037151">
    <property type="entry name" value="AlkB-like_sf"/>
</dbReference>
<dbReference type="Proteomes" id="UP000006201">
    <property type="component" value="Unassembled WGS sequence"/>
</dbReference>
<protein>
    <submittedName>
        <fullName evidence="10">Putative 2OG-Fe(II) oxygenase superfamily protein</fullName>
    </submittedName>
</protein>
<dbReference type="GO" id="GO:0006307">
    <property type="term" value="P:DNA alkylation repair"/>
    <property type="evidence" value="ECO:0007669"/>
    <property type="project" value="InterPro"/>
</dbReference>
<dbReference type="eggNOG" id="COG3145">
    <property type="taxonomic scope" value="Bacteria"/>
</dbReference>
<accession>A4C6S7</accession>
<dbReference type="FunFam" id="2.60.120.590:FF:000004">
    <property type="entry name" value="DNA oxidative demethylase ALKBH2"/>
    <property type="match status" value="1"/>
</dbReference>
<dbReference type="GO" id="GO:0140097">
    <property type="term" value="F:catalytic activity, acting on DNA"/>
    <property type="evidence" value="ECO:0007669"/>
    <property type="project" value="UniProtKB-ARBA"/>
</dbReference>
<dbReference type="GO" id="GO:0016705">
    <property type="term" value="F:oxidoreductase activity, acting on paired donors, with incorporation or reduction of molecular oxygen"/>
    <property type="evidence" value="ECO:0007669"/>
    <property type="project" value="UniProtKB-ARBA"/>
</dbReference>
<dbReference type="HOGENOM" id="CLU_048788_5_2_6"/>
<keyword evidence="8" id="KW-0234">DNA repair</keyword>
<keyword evidence="4" id="KW-0460">Magnesium</keyword>
<dbReference type="SUPFAM" id="SSF51197">
    <property type="entry name" value="Clavaminate synthase-like"/>
    <property type="match status" value="1"/>
</dbReference>
<dbReference type="EMBL" id="AAOH01000002">
    <property type="protein sequence ID" value="EAR29681.1"/>
    <property type="molecule type" value="Genomic_DNA"/>
</dbReference>
<dbReference type="AlphaFoldDB" id="A4C6S7"/>
<organism evidence="10 11">
    <name type="scientific">Pseudoalteromonas tunicata D2</name>
    <dbReference type="NCBI Taxonomy" id="87626"/>
    <lineage>
        <taxon>Bacteria</taxon>
        <taxon>Pseudomonadati</taxon>
        <taxon>Pseudomonadota</taxon>
        <taxon>Gammaproteobacteria</taxon>
        <taxon>Alteromonadales</taxon>
        <taxon>Pseudoalteromonadaceae</taxon>
        <taxon>Pseudoalteromonas</taxon>
    </lineage>
</organism>
<keyword evidence="6" id="KW-0560">Oxidoreductase</keyword>
<evidence type="ECO:0000313" key="11">
    <source>
        <dbReference type="Proteomes" id="UP000006201"/>
    </source>
</evidence>
<dbReference type="GO" id="GO:0016787">
    <property type="term" value="F:hydrolase activity"/>
    <property type="evidence" value="ECO:0007669"/>
    <property type="project" value="UniProtKB-ARBA"/>
</dbReference>
<dbReference type="STRING" id="87626.PTD2_12714"/>